<protein>
    <submittedName>
        <fullName evidence="1">Uncharacterized protein</fullName>
    </submittedName>
</protein>
<evidence type="ECO:0000313" key="2">
    <source>
        <dbReference type="Proteomes" id="UP000305948"/>
    </source>
</evidence>
<reference evidence="1 2" key="1">
    <citation type="journal article" date="2019" name="Nat. Ecol. Evol.">
        <title>Megaphylogeny resolves global patterns of mushroom evolution.</title>
        <authorList>
            <person name="Varga T."/>
            <person name="Krizsan K."/>
            <person name="Foldi C."/>
            <person name="Dima B."/>
            <person name="Sanchez-Garcia M."/>
            <person name="Sanchez-Ramirez S."/>
            <person name="Szollosi G.J."/>
            <person name="Szarkandi J.G."/>
            <person name="Papp V."/>
            <person name="Albert L."/>
            <person name="Andreopoulos W."/>
            <person name="Angelini C."/>
            <person name="Antonin V."/>
            <person name="Barry K.W."/>
            <person name="Bougher N.L."/>
            <person name="Buchanan P."/>
            <person name="Buyck B."/>
            <person name="Bense V."/>
            <person name="Catcheside P."/>
            <person name="Chovatia M."/>
            <person name="Cooper J."/>
            <person name="Damon W."/>
            <person name="Desjardin D."/>
            <person name="Finy P."/>
            <person name="Geml J."/>
            <person name="Haridas S."/>
            <person name="Hughes K."/>
            <person name="Justo A."/>
            <person name="Karasinski D."/>
            <person name="Kautmanova I."/>
            <person name="Kiss B."/>
            <person name="Kocsube S."/>
            <person name="Kotiranta H."/>
            <person name="LaButti K.M."/>
            <person name="Lechner B.E."/>
            <person name="Liimatainen K."/>
            <person name="Lipzen A."/>
            <person name="Lukacs Z."/>
            <person name="Mihaltcheva S."/>
            <person name="Morgado L.N."/>
            <person name="Niskanen T."/>
            <person name="Noordeloos M.E."/>
            <person name="Ohm R.A."/>
            <person name="Ortiz-Santana B."/>
            <person name="Ovrebo C."/>
            <person name="Racz N."/>
            <person name="Riley R."/>
            <person name="Savchenko A."/>
            <person name="Shiryaev A."/>
            <person name="Soop K."/>
            <person name="Spirin V."/>
            <person name="Szebenyi C."/>
            <person name="Tomsovsky M."/>
            <person name="Tulloss R.E."/>
            <person name="Uehling J."/>
            <person name="Grigoriev I.V."/>
            <person name="Vagvolgyi C."/>
            <person name="Papp T."/>
            <person name="Martin F.M."/>
            <person name="Miettinen O."/>
            <person name="Hibbett D.S."/>
            <person name="Nagy L.G."/>
        </authorList>
    </citation>
    <scope>NUCLEOTIDE SEQUENCE [LARGE SCALE GENOMIC DNA]</scope>
    <source>
        <strain evidence="1 2">OMC1185</strain>
    </source>
</reference>
<evidence type="ECO:0000313" key="1">
    <source>
        <dbReference type="EMBL" id="TFK47775.1"/>
    </source>
</evidence>
<accession>A0A5C3MSN0</accession>
<dbReference type="EMBL" id="ML213522">
    <property type="protein sequence ID" value="TFK47775.1"/>
    <property type="molecule type" value="Genomic_DNA"/>
</dbReference>
<dbReference type="AlphaFoldDB" id="A0A5C3MSN0"/>
<proteinExistence type="predicted"/>
<name>A0A5C3MSN0_9AGAM</name>
<sequence>MDTTLTLIILLALVALACFALASGLLLGLVYVEYLCRPTVYRFNWPSDPTEDIKDVEDDSFVAVRGYLGNAL</sequence>
<gene>
    <name evidence="1" type="ORF">OE88DRAFT_1665386</name>
</gene>
<dbReference type="Proteomes" id="UP000305948">
    <property type="component" value="Unassembled WGS sequence"/>
</dbReference>
<keyword evidence="2" id="KW-1185">Reference proteome</keyword>
<organism evidence="1 2">
    <name type="scientific">Heliocybe sulcata</name>
    <dbReference type="NCBI Taxonomy" id="5364"/>
    <lineage>
        <taxon>Eukaryota</taxon>
        <taxon>Fungi</taxon>
        <taxon>Dikarya</taxon>
        <taxon>Basidiomycota</taxon>
        <taxon>Agaricomycotina</taxon>
        <taxon>Agaricomycetes</taxon>
        <taxon>Gloeophyllales</taxon>
        <taxon>Gloeophyllaceae</taxon>
        <taxon>Heliocybe</taxon>
    </lineage>
</organism>